<accession>A0A101LZ29</accession>
<dbReference type="EMBL" id="LKAM01000006">
    <property type="protein sequence ID" value="KUM47996.1"/>
    <property type="molecule type" value="Genomic_DNA"/>
</dbReference>
<reference evidence="1" key="1">
    <citation type="journal article" date="2015" name="Genome Biol. Evol.">
        <title>Organellar Genomes of White Spruce (Picea glauca): Assembly and Annotation.</title>
        <authorList>
            <person name="Jackman S.D."/>
            <person name="Warren R.L."/>
            <person name="Gibb E.A."/>
            <person name="Vandervalk B.P."/>
            <person name="Mohamadi H."/>
            <person name="Chu J."/>
            <person name="Raymond A."/>
            <person name="Pleasance S."/>
            <person name="Coope R."/>
            <person name="Wildung M.R."/>
            <person name="Ritland C.E."/>
            <person name="Bousquet J."/>
            <person name="Jones S.J."/>
            <person name="Bohlmann J."/>
            <person name="Birol I."/>
        </authorList>
    </citation>
    <scope>NUCLEOTIDE SEQUENCE [LARGE SCALE GENOMIC DNA]</scope>
    <source>
        <tissue evidence="1">Flushing bud</tissue>
    </source>
</reference>
<gene>
    <name evidence="1" type="ORF">ABT39_MTgene4991</name>
</gene>
<proteinExistence type="predicted"/>
<sequence length="60" mass="6853">MVYLSCSVPPFPNGRSEFRSRGSKLGEVRTNHVAFRSLKPCPCPCNLCYYPCEYACRSHH</sequence>
<keyword evidence="1" id="KW-0496">Mitochondrion</keyword>
<dbReference type="AlphaFoldDB" id="A0A101LZ29"/>
<geneLocation type="mitochondrion" evidence="1"/>
<comment type="caution">
    <text evidence="1">The sequence shown here is derived from an EMBL/GenBank/DDBJ whole genome shotgun (WGS) entry which is preliminary data.</text>
</comment>
<name>A0A101LZ29_PICGL</name>
<protein>
    <submittedName>
        <fullName evidence="1">Uncharacterized protein</fullName>
    </submittedName>
</protein>
<organism evidence="1">
    <name type="scientific">Picea glauca</name>
    <name type="common">White spruce</name>
    <name type="synonym">Pinus glauca</name>
    <dbReference type="NCBI Taxonomy" id="3330"/>
    <lineage>
        <taxon>Eukaryota</taxon>
        <taxon>Viridiplantae</taxon>
        <taxon>Streptophyta</taxon>
        <taxon>Embryophyta</taxon>
        <taxon>Tracheophyta</taxon>
        <taxon>Spermatophyta</taxon>
        <taxon>Pinopsida</taxon>
        <taxon>Pinidae</taxon>
        <taxon>Conifers I</taxon>
        <taxon>Pinales</taxon>
        <taxon>Pinaceae</taxon>
        <taxon>Picea</taxon>
    </lineage>
</organism>
<evidence type="ECO:0000313" key="1">
    <source>
        <dbReference type="EMBL" id="KUM47996.1"/>
    </source>
</evidence>